<evidence type="ECO:0000313" key="6">
    <source>
        <dbReference type="Proteomes" id="UP000815325"/>
    </source>
</evidence>
<evidence type="ECO:0000259" key="4">
    <source>
        <dbReference type="Pfam" id="PF00724"/>
    </source>
</evidence>
<protein>
    <recommendedName>
        <fullName evidence="4">NADH:flavin oxidoreductase/NADH oxidase N-terminal domain-containing protein</fullName>
    </recommendedName>
</protein>
<dbReference type="SUPFAM" id="SSF51395">
    <property type="entry name" value="FMN-linked oxidoreductases"/>
    <property type="match status" value="1"/>
</dbReference>
<dbReference type="EMBL" id="MU069523">
    <property type="protein sequence ID" value="KAF5840124.1"/>
    <property type="molecule type" value="Genomic_DNA"/>
</dbReference>
<keyword evidence="3" id="KW-0285">Flavoprotein</keyword>
<dbReference type="InterPro" id="IPR045247">
    <property type="entry name" value="Oye-like"/>
</dbReference>
<dbReference type="Proteomes" id="UP000815325">
    <property type="component" value="Unassembled WGS sequence"/>
</dbReference>
<accession>A0ABQ7GZT6</accession>
<keyword evidence="6" id="KW-1185">Reference proteome</keyword>
<evidence type="ECO:0000313" key="5">
    <source>
        <dbReference type="EMBL" id="KAF5840124.1"/>
    </source>
</evidence>
<keyword evidence="3" id="KW-0288">FMN</keyword>
<dbReference type="CDD" id="cd02933">
    <property type="entry name" value="OYE_like_FMN"/>
    <property type="match status" value="1"/>
</dbReference>
<proteinExistence type="inferred from homology"/>
<evidence type="ECO:0000256" key="3">
    <source>
        <dbReference type="ARBA" id="ARBA00022643"/>
    </source>
</evidence>
<feature type="domain" description="NADH:flavin oxidoreductase/NADH oxidase N-terminal" evidence="4">
    <location>
        <begin position="1"/>
        <end position="325"/>
    </location>
</feature>
<comment type="caution">
    <text evidence="5">The sequence shown here is derived from an EMBL/GenBank/DDBJ whole genome shotgun (WGS) entry which is preliminary data.</text>
</comment>
<dbReference type="Gene3D" id="3.20.20.70">
    <property type="entry name" value="Aldolase class I"/>
    <property type="match status" value="1"/>
</dbReference>
<name>A0ABQ7GZT6_DUNSA</name>
<comment type="cofactor">
    <cofactor evidence="1">
        <name>FMN</name>
        <dbReference type="ChEBI" id="CHEBI:58210"/>
    </cofactor>
</comment>
<gene>
    <name evidence="5" type="ORF">DUNSADRAFT_17725</name>
</gene>
<evidence type="ECO:0000256" key="1">
    <source>
        <dbReference type="ARBA" id="ARBA00001917"/>
    </source>
</evidence>
<dbReference type="PANTHER" id="PTHR22893">
    <property type="entry name" value="NADH OXIDOREDUCTASE-RELATED"/>
    <property type="match status" value="1"/>
</dbReference>
<reference evidence="5" key="1">
    <citation type="submission" date="2017-08" db="EMBL/GenBank/DDBJ databases">
        <authorList>
            <person name="Polle J.E."/>
            <person name="Barry K."/>
            <person name="Cushman J."/>
            <person name="Schmutz J."/>
            <person name="Tran D."/>
            <person name="Hathwaick L.T."/>
            <person name="Yim W.C."/>
            <person name="Jenkins J."/>
            <person name="Mckie-Krisberg Z.M."/>
            <person name="Prochnik S."/>
            <person name="Lindquist E."/>
            <person name="Dockter R.B."/>
            <person name="Adam C."/>
            <person name="Molina H."/>
            <person name="Bunkerborg J."/>
            <person name="Jin E."/>
            <person name="Buchheim M."/>
            <person name="Magnuson J."/>
        </authorList>
    </citation>
    <scope>NUCLEOTIDE SEQUENCE</scope>
    <source>
        <strain evidence="5">CCAP 19/18</strain>
    </source>
</reference>
<dbReference type="Pfam" id="PF00724">
    <property type="entry name" value="Oxidored_FMN"/>
    <property type="match status" value="1"/>
</dbReference>
<dbReference type="InterPro" id="IPR001155">
    <property type="entry name" value="OxRdtase_FMN_N"/>
</dbReference>
<dbReference type="PANTHER" id="PTHR22893:SF91">
    <property type="entry name" value="NADPH DEHYDROGENASE 2-RELATED"/>
    <property type="match status" value="1"/>
</dbReference>
<dbReference type="InterPro" id="IPR013785">
    <property type="entry name" value="Aldolase_TIM"/>
</dbReference>
<evidence type="ECO:0000256" key="2">
    <source>
        <dbReference type="ARBA" id="ARBA00005979"/>
    </source>
</evidence>
<organism evidence="5 6">
    <name type="scientific">Dunaliella salina</name>
    <name type="common">Green alga</name>
    <name type="synonym">Protococcus salinus</name>
    <dbReference type="NCBI Taxonomy" id="3046"/>
    <lineage>
        <taxon>Eukaryota</taxon>
        <taxon>Viridiplantae</taxon>
        <taxon>Chlorophyta</taxon>
        <taxon>core chlorophytes</taxon>
        <taxon>Chlorophyceae</taxon>
        <taxon>CS clade</taxon>
        <taxon>Chlamydomonadales</taxon>
        <taxon>Dunaliellaceae</taxon>
        <taxon>Dunaliella</taxon>
    </lineage>
</organism>
<comment type="similarity">
    <text evidence="2">Belongs to the NADH:flavin oxidoreductase/NADH oxidase family.</text>
</comment>
<sequence>MVYPPLTRCRAFDTIPQPWMAEYYGQRASAGTLLIAEATIVDQDGQGFPHTPGIFSSEQTEAWKPVVKAVRDKGAVFFCQLWHVGRASHNAYQKDGKPPVSSSEVKIASEKWKTCIMPDGSLSEYPVPAALDKQGIKDKVQAYRKAARNAIDAGFNGIELHGAHGYLIDQFTKDSVNKRTDEYGGSIENRCRFALEVVTAVAEEIGAERVGIRLSPFSTFNDATDTTPYSTIIYLVEQLNARFPNMAYLHMVEPRVDGVESKEPGDKSLTPFRKIWKGPMISAGGHTKETGAAAVAKGDADLVAYGRIWIANPDLPLRFQKGADLNPYDRNTFYSQGKEGYLDYPFLEEAK</sequence>